<sequence length="66" mass="7599">MLSRPKTSADVELIIDLYERDKAALTAMLVNIREIILMNQPDDRAIVEKIKEYLKEQGIETEPPTK</sequence>
<keyword evidence="2" id="KW-1185">Reference proteome</keyword>
<gene>
    <name evidence="1" type="ORF">SAMN02745133_00681</name>
</gene>
<accession>A0A1M4UKP5</accession>
<organism evidence="1 2">
    <name type="scientific">Desulforamulus putei DSM 12395</name>
    <dbReference type="NCBI Taxonomy" id="1121429"/>
    <lineage>
        <taxon>Bacteria</taxon>
        <taxon>Bacillati</taxon>
        <taxon>Bacillota</taxon>
        <taxon>Clostridia</taxon>
        <taxon>Eubacteriales</taxon>
        <taxon>Peptococcaceae</taxon>
        <taxon>Desulforamulus</taxon>
    </lineage>
</organism>
<reference evidence="2" key="1">
    <citation type="submission" date="2016-11" db="EMBL/GenBank/DDBJ databases">
        <authorList>
            <person name="Varghese N."/>
            <person name="Submissions S."/>
        </authorList>
    </citation>
    <scope>NUCLEOTIDE SEQUENCE [LARGE SCALE GENOMIC DNA]</scope>
    <source>
        <strain evidence="2">DSM 12395</strain>
    </source>
</reference>
<dbReference type="AlphaFoldDB" id="A0A1M4UKP5"/>
<name>A0A1M4UKP5_9FIRM</name>
<proteinExistence type="predicted"/>
<evidence type="ECO:0000313" key="2">
    <source>
        <dbReference type="Proteomes" id="UP000184148"/>
    </source>
</evidence>
<dbReference type="Proteomes" id="UP000184148">
    <property type="component" value="Unassembled WGS sequence"/>
</dbReference>
<dbReference type="RefSeq" id="WP_073235740.1">
    <property type="nucleotide sequence ID" value="NZ_FQUY01000003.1"/>
</dbReference>
<dbReference type="EMBL" id="FQUY01000003">
    <property type="protein sequence ID" value="SHE57306.1"/>
    <property type="molecule type" value="Genomic_DNA"/>
</dbReference>
<protein>
    <submittedName>
        <fullName evidence="1">Uncharacterized protein</fullName>
    </submittedName>
</protein>
<dbReference type="OrthoDB" id="1787378at2"/>
<evidence type="ECO:0000313" key="1">
    <source>
        <dbReference type="EMBL" id="SHE57306.1"/>
    </source>
</evidence>
<dbReference type="STRING" id="1121429.SAMN02745133_00681"/>